<accession>A0A6A1W6T5</accession>
<dbReference type="Gene3D" id="1.10.110.10">
    <property type="entry name" value="Plant lipid-transfer and hydrophobic proteins"/>
    <property type="match status" value="1"/>
</dbReference>
<keyword evidence="5 10" id="KW-0732">Signal</keyword>
<sequence>MGSKKATLALSSTLLLMLAGLGSSTLDQDKAECSDQLVGLATCLPYVGGDAKAPTLDCCTGLGQVLQKSMKCLCILIRDRDDPNLGIKINVTLALNLPTACHTPNKLSECVSLLHLAPNSTEAKVFEGFSKSINGTSKPAAGVKANSTNNGSGSSIEEKSDGGGGGKRWLGAEITSAPKGEGNKFKRPGLCLGLVWTAGLDFMERSRLNAVCKAERFVPREGVQMAKVLCLTEKEVTMQIPYSGSASPLLFVKGASPHFTVSSPTDGDNWAFHNFITRIQPPAVVNGTEQLSRGKAKWDIYPRLPQ</sequence>
<dbReference type="CDD" id="cd00010">
    <property type="entry name" value="AAI_LTSS"/>
    <property type="match status" value="1"/>
</dbReference>
<keyword evidence="7" id="KW-0325">Glycoprotein</keyword>
<keyword evidence="13" id="KW-1185">Reference proteome</keyword>
<evidence type="ECO:0000256" key="8">
    <source>
        <dbReference type="ARBA" id="ARBA00023288"/>
    </source>
</evidence>
<keyword evidence="3" id="KW-1003">Cell membrane</keyword>
<comment type="caution">
    <text evidence="12">The sequence shown here is derived from an EMBL/GenBank/DDBJ whole genome shotgun (WGS) entry which is preliminary data.</text>
</comment>
<dbReference type="InterPro" id="IPR016140">
    <property type="entry name" value="Bifunc_inhib/LTP/seed_store"/>
</dbReference>
<dbReference type="GO" id="GO:0005886">
    <property type="term" value="C:plasma membrane"/>
    <property type="evidence" value="ECO:0007669"/>
    <property type="project" value="UniProtKB-SubCell"/>
</dbReference>
<feature type="region of interest" description="Disordered" evidence="9">
    <location>
        <begin position="138"/>
        <end position="170"/>
    </location>
</feature>
<evidence type="ECO:0000259" key="11">
    <source>
        <dbReference type="SMART" id="SM00499"/>
    </source>
</evidence>
<dbReference type="SMART" id="SM00499">
    <property type="entry name" value="AAI"/>
    <property type="match status" value="1"/>
</dbReference>
<evidence type="ECO:0000313" key="12">
    <source>
        <dbReference type="EMBL" id="KAB1220989.1"/>
    </source>
</evidence>
<protein>
    <submittedName>
        <fullName evidence="12">Protein YLS3</fullName>
    </submittedName>
</protein>
<reference evidence="12 13" key="1">
    <citation type="journal article" date="2019" name="Plant Biotechnol. J.">
        <title>The red bayberry genome and genetic basis of sex determination.</title>
        <authorList>
            <person name="Jia H.M."/>
            <person name="Jia H.J."/>
            <person name="Cai Q.L."/>
            <person name="Wang Y."/>
            <person name="Zhao H.B."/>
            <person name="Yang W.F."/>
            <person name="Wang G.Y."/>
            <person name="Li Y.H."/>
            <person name="Zhan D.L."/>
            <person name="Shen Y.T."/>
            <person name="Niu Q.F."/>
            <person name="Chang L."/>
            <person name="Qiu J."/>
            <person name="Zhao L."/>
            <person name="Xie H.B."/>
            <person name="Fu W.Y."/>
            <person name="Jin J."/>
            <person name="Li X.W."/>
            <person name="Jiao Y."/>
            <person name="Zhou C.C."/>
            <person name="Tu T."/>
            <person name="Chai C.Y."/>
            <person name="Gao J.L."/>
            <person name="Fan L.J."/>
            <person name="van de Weg E."/>
            <person name="Wang J.Y."/>
            <person name="Gao Z.S."/>
        </authorList>
    </citation>
    <scope>NUCLEOTIDE SEQUENCE [LARGE SCALE GENOMIC DNA]</scope>
    <source>
        <tissue evidence="12">Leaves</tissue>
    </source>
</reference>
<evidence type="ECO:0000256" key="2">
    <source>
        <dbReference type="ARBA" id="ARBA00009748"/>
    </source>
</evidence>
<evidence type="ECO:0000256" key="1">
    <source>
        <dbReference type="ARBA" id="ARBA00004609"/>
    </source>
</evidence>
<feature type="domain" description="Bifunctional inhibitor/plant lipid transfer protein/seed storage helical" evidence="11">
    <location>
        <begin position="33"/>
        <end position="110"/>
    </location>
</feature>
<comment type="similarity">
    <text evidence="2">Belongs to the plant LTP family.</text>
</comment>
<feature type="signal peptide" evidence="10">
    <location>
        <begin position="1"/>
        <end position="24"/>
    </location>
</feature>
<evidence type="ECO:0000313" key="13">
    <source>
        <dbReference type="Proteomes" id="UP000516437"/>
    </source>
</evidence>
<dbReference type="Pfam" id="PF14368">
    <property type="entry name" value="LTP_2"/>
    <property type="match status" value="1"/>
</dbReference>
<comment type="subcellular location">
    <subcellularLocation>
        <location evidence="1">Cell membrane</location>
        <topology evidence="1">Lipid-anchor</topology>
        <topology evidence="1">GPI-anchor</topology>
    </subcellularLocation>
</comment>
<keyword evidence="4" id="KW-0336">GPI-anchor</keyword>
<evidence type="ECO:0000256" key="5">
    <source>
        <dbReference type="ARBA" id="ARBA00022729"/>
    </source>
</evidence>
<keyword evidence="8" id="KW-0449">Lipoprotein</keyword>
<dbReference type="EMBL" id="RXIC02000021">
    <property type="protein sequence ID" value="KAB1220989.1"/>
    <property type="molecule type" value="Genomic_DNA"/>
</dbReference>
<dbReference type="GO" id="GO:0098552">
    <property type="term" value="C:side of membrane"/>
    <property type="evidence" value="ECO:0007669"/>
    <property type="project" value="UniProtKB-KW"/>
</dbReference>
<evidence type="ECO:0000256" key="6">
    <source>
        <dbReference type="ARBA" id="ARBA00023157"/>
    </source>
</evidence>
<dbReference type="SUPFAM" id="SSF47699">
    <property type="entry name" value="Bifunctional inhibitor/lipid-transfer protein/seed storage 2S albumin"/>
    <property type="match status" value="1"/>
</dbReference>
<keyword evidence="4" id="KW-0472">Membrane</keyword>
<dbReference type="FunFam" id="1.10.110.10:FF:000001">
    <property type="entry name" value="Bifunctional inhibitor/lipid-transfer protein/seed storage 2S albumin superfamily protein"/>
    <property type="match status" value="1"/>
</dbReference>
<dbReference type="Proteomes" id="UP000516437">
    <property type="component" value="Chromosome 3"/>
</dbReference>
<gene>
    <name evidence="12" type="ORF">CJ030_MR3G021769</name>
</gene>
<proteinExistence type="inferred from homology"/>
<dbReference type="InterPro" id="IPR036312">
    <property type="entry name" value="Bifun_inhib/LTP/seed_sf"/>
</dbReference>
<dbReference type="OrthoDB" id="1938537at2759"/>
<dbReference type="InterPro" id="IPR043325">
    <property type="entry name" value="LTSS"/>
</dbReference>
<feature type="chain" id="PRO_5025430323" evidence="10">
    <location>
        <begin position="25"/>
        <end position="306"/>
    </location>
</feature>
<evidence type="ECO:0000256" key="9">
    <source>
        <dbReference type="SAM" id="MobiDB-lite"/>
    </source>
</evidence>
<evidence type="ECO:0000256" key="4">
    <source>
        <dbReference type="ARBA" id="ARBA00022622"/>
    </source>
</evidence>
<evidence type="ECO:0000256" key="3">
    <source>
        <dbReference type="ARBA" id="ARBA00022475"/>
    </source>
</evidence>
<evidence type="ECO:0000256" key="10">
    <source>
        <dbReference type="SAM" id="SignalP"/>
    </source>
</evidence>
<evidence type="ECO:0000256" key="7">
    <source>
        <dbReference type="ARBA" id="ARBA00023180"/>
    </source>
</evidence>
<name>A0A6A1W6T5_9ROSI</name>
<organism evidence="12 13">
    <name type="scientific">Morella rubra</name>
    <name type="common">Chinese bayberry</name>
    <dbReference type="NCBI Taxonomy" id="262757"/>
    <lineage>
        <taxon>Eukaryota</taxon>
        <taxon>Viridiplantae</taxon>
        <taxon>Streptophyta</taxon>
        <taxon>Embryophyta</taxon>
        <taxon>Tracheophyta</taxon>
        <taxon>Spermatophyta</taxon>
        <taxon>Magnoliopsida</taxon>
        <taxon>eudicotyledons</taxon>
        <taxon>Gunneridae</taxon>
        <taxon>Pentapetalae</taxon>
        <taxon>rosids</taxon>
        <taxon>fabids</taxon>
        <taxon>Fagales</taxon>
        <taxon>Myricaceae</taxon>
        <taxon>Morella</taxon>
    </lineage>
</organism>
<dbReference type="PANTHER" id="PTHR33044">
    <property type="entry name" value="BIFUNCTIONAL INHIBITOR/LIPID-TRANSFER PROTEIN/SEED STORAGE 2S ALBUMIN SUPERFAMILY PROTEIN-RELATED"/>
    <property type="match status" value="1"/>
</dbReference>
<keyword evidence="6" id="KW-1015">Disulfide bond</keyword>
<feature type="compositionally biased region" description="Polar residues" evidence="9">
    <location>
        <begin position="145"/>
        <end position="155"/>
    </location>
</feature>
<dbReference type="AlphaFoldDB" id="A0A6A1W6T5"/>